<reference evidence="3 4" key="1">
    <citation type="submission" date="2015-07" db="EMBL/GenBank/DDBJ databases">
        <title>Complete genome sequence of Mycobacterium goodii X7B, a facultative thermophilic biodesulfurizing bacterium.</title>
        <authorList>
            <person name="Yu B."/>
            <person name="Li F."/>
            <person name="Xu P."/>
        </authorList>
    </citation>
    <scope>NUCLEOTIDE SEQUENCE [LARGE SCALE GENOMIC DNA]</scope>
    <source>
        <strain evidence="3 4">X7B</strain>
    </source>
</reference>
<evidence type="ECO:0000256" key="1">
    <source>
        <dbReference type="ARBA" id="ARBA00008791"/>
    </source>
</evidence>
<dbReference type="PANTHER" id="PTHR46268:SF6">
    <property type="entry name" value="UNIVERSAL STRESS PROTEIN UP12"/>
    <property type="match status" value="1"/>
</dbReference>
<comment type="similarity">
    <text evidence="1">Belongs to the universal stress protein A family.</text>
</comment>
<dbReference type="STRING" id="134601.AFA91_14405"/>
<dbReference type="Proteomes" id="UP000062255">
    <property type="component" value="Chromosome"/>
</dbReference>
<dbReference type="InterPro" id="IPR006015">
    <property type="entry name" value="Universal_stress_UspA"/>
</dbReference>
<dbReference type="Gene3D" id="3.40.50.620">
    <property type="entry name" value="HUPs"/>
    <property type="match status" value="2"/>
</dbReference>
<dbReference type="Pfam" id="PF00582">
    <property type="entry name" value="Usp"/>
    <property type="match status" value="2"/>
</dbReference>
<dbReference type="InterPro" id="IPR014729">
    <property type="entry name" value="Rossmann-like_a/b/a_fold"/>
</dbReference>
<evidence type="ECO:0000313" key="4">
    <source>
        <dbReference type="Proteomes" id="UP000062255"/>
    </source>
</evidence>
<organism evidence="3 4">
    <name type="scientific">Mycolicibacterium goodii</name>
    <name type="common">Mycobacterium goodii</name>
    <dbReference type="NCBI Taxonomy" id="134601"/>
    <lineage>
        <taxon>Bacteria</taxon>
        <taxon>Bacillati</taxon>
        <taxon>Actinomycetota</taxon>
        <taxon>Actinomycetes</taxon>
        <taxon>Mycobacteriales</taxon>
        <taxon>Mycobacteriaceae</taxon>
        <taxon>Mycolicibacterium</taxon>
    </lineage>
</organism>
<gene>
    <name evidence="3" type="ORF">AFA91_14405</name>
</gene>
<dbReference type="PATRIC" id="fig|134601.6.peg.2984"/>
<evidence type="ECO:0000259" key="2">
    <source>
        <dbReference type="Pfam" id="PF00582"/>
    </source>
</evidence>
<dbReference type="AlphaFoldDB" id="A0A0K0X635"/>
<dbReference type="PRINTS" id="PR01438">
    <property type="entry name" value="UNVRSLSTRESS"/>
</dbReference>
<dbReference type="SUPFAM" id="SSF52402">
    <property type="entry name" value="Adenine nucleotide alpha hydrolases-like"/>
    <property type="match status" value="2"/>
</dbReference>
<dbReference type="KEGG" id="mgo:AFA91_14405"/>
<accession>A0A0K0X635</accession>
<dbReference type="PANTHER" id="PTHR46268">
    <property type="entry name" value="STRESS RESPONSE PROTEIN NHAX"/>
    <property type="match status" value="1"/>
</dbReference>
<dbReference type="InterPro" id="IPR006016">
    <property type="entry name" value="UspA"/>
</dbReference>
<dbReference type="EMBL" id="CP012150">
    <property type="protein sequence ID" value="AKS32876.1"/>
    <property type="molecule type" value="Genomic_DNA"/>
</dbReference>
<sequence length="282" mass="30342">MSIVRPVIVGVDGSPPALDAAVWAVKEALSRAVPLRLIYAVDPDDNGVDHENSARALATAELAIRQAYTAVEATEQPVEIELEVVQDKPIPALIAASQHTPLLCVGASGFTRAGRGGIGSVASAVVRSAHCPVAVVATPGRGRRILVEFDGRPSASAALQTGVDEARLRGAPLSVMTTWQHRHRELYEKNVAEERDRLAQSQLDRRMARYRKRYPDLDLELITDHDSTIDHLSANPDTVQLVVVGAERFGARADGEVIDPDGLTALVDAGCSLLTCDRQQRL</sequence>
<dbReference type="OrthoDB" id="3174546at2"/>
<feature type="domain" description="UspA" evidence="2">
    <location>
        <begin position="5"/>
        <end position="136"/>
    </location>
</feature>
<protein>
    <submittedName>
        <fullName evidence="3">Universal stress protein</fullName>
    </submittedName>
</protein>
<feature type="domain" description="UspA" evidence="2">
    <location>
        <begin position="143"/>
        <end position="248"/>
    </location>
</feature>
<dbReference type="RefSeq" id="WP_049745312.1">
    <property type="nucleotide sequence ID" value="NZ_CP012150.1"/>
</dbReference>
<name>A0A0K0X635_MYCGD</name>
<evidence type="ECO:0000313" key="3">
    <source>
        <dbReference type="EMBL" id="AKS32876.1"/>
    </source>
</evidence>
<proteinExistence type="inferred from homology"/>